<dbReference type="PROSITE" id="PS50097">
    <property type="entry name" value="BTB"/>
    <property type="match status" value="1"/>
</dbReference>
<dbReference type="STRING" id="933084.A0A067Q5U9"/>
<name>A0A067Q5U9_9AGAM</name>
<dbReference type="Proteomes" id="UP000027265">
    <property type="component" value="Unassembled WGS sequence"/>
</dbReference>
<dbReference type="InParanoid" id="A0A067Q5U9"/>
<proteinExistence type="predicted"/>
<accession>A0A067Q5U9</accession>
<reference evidence="3" key="1">
    <citation type="journal article" date="2014" name="Proc. Natl. Acad. Sci. U.S.A.">
        <title>Extensive sampling of basidiomycete genomes demonstrates inadequacy of the white-rot/brown-rot paradigm for wood decay fungi.</title>
        <authorList>
            <person name="Riley R."/>
            <person name="Salamov A.A."/>
            <person name="Brown D.W."/>
            <person name="Nagy L.G."/>
            <person name="Floudas D."/>
            <person name="Held B.W."/>
            <person name="Levasseur A."/>
            <person name="Lombard V."/>
            <person name="Morin E."/>
            <person name="Otillar R."/>
            <person name="Lindquist E.A."/>
            <person name="Sun H."/>
            <person name="LaButti K.M."/>
            <person name="Schmutz J."/>
            <person name="Jabbour D."/>
            <person name="Luo H."/>
            <person name="Baker S.E."/>
            <person name="Pisabarro A.G."/>
            <person name="Walton J.D."/>
            <person name="Blanchette R.A."/>
            <person name="Henrissat B."/>
            <person name="Martin F."/>
            <person name="Cullen D."/>
            <person name="Hibbett D.S."/>
            <person name="Grigoriev I.V."/>
        </authorList>
    </citation>
    <scope>NUCLEOTIDE SEQUENCE [LARGE SCALE GENOMIC DNA]</scope>
    <source>
        <strain evidence="3">MUCL 33604</strain>
    </source>
</reference>
<keyword evidence="3" id="KW-1185">Reference proteome</keyword>
<dbReference type="InterPro" id="IPR000210">
    <property type="entry name" value="BTB/POZ_dom"/>
</dbReference>
<dbReference type="Gene3D" id="3.30.710.10">
    <property type="entry name" value="Potassium Channel Kv1.1, Chain A"/>
    <property type="match status" value="1"/>
</dbReference>
<sequence length="277" mass="31972">MTVNHLRVLATRVALEHRLEGVLTDIRQTYEWLNEHLEEANALVNYHQECLFLNVDDASDYASWRWDRASDLYLNSPDEGNRRTVRKFLLPFKELVLVAGGKEIRNPSPPNAPNSDSGDVFTRWRMKFSQMRERRVLTDVIYISNGGTAHHAHRCILLASSDHFERELDFEGDHAGVVRRREMPEYSSSCLENTLNFLYTQELPDLCTDVLLEVLSLSHLWELAQLNLAAQMRLVQPNHLTVGSYDDIRKFAAPYELDATMVTSKCNEFEELNAHLL</sequence>
<dbReference type="InterPro" id="IPR011333">
    <property type="entry name" value="SKP1/BTB/POZ_sf"/>
</dbReference>
<dbReference type="EMBL" id="KL197718">
    <property type="protein sequence ID" value="KDQ57946.1"/>
    <property type="molecule type" value="Genomic_DNA"/>
</dbReference>
<dbReference type="Pfam" id="PF00651">
    <property type="entry name" value="BTB"/>
    <property type="match status" value="1"/>
</dbReference>
<dbReference type="CDD" id="cd18186">
    <property type="entry name" value="BTB_POZ_ZBTB_KLHL-like"/>
    <property type="match status" value="1"/>
</dbReference>
<protein>
    <recommendedName>
        <fullName evidence="1">BTB domain-containing protein</fullName>
    </recommendedName>
</protein>
<dbReference type="HOGENOM" id="CLU_1004964_0_0_1"/>
<dbReference type="AlphaFoldDB" id="A0A067Q5U9"/>
<organism evidence="2 3">
    <name type="scientific">Jaapia argillacea MUCL 33604</name>
    <dbReference type="NCBI Taxonomy" id="933084"/>
    <lineage>
        <taxon>Eukaryota</taxon>
        <taxon>Fungi</taxon>
        <taxon>Dikarya</taxon>
        <taxon>Basidiomycota</taxon>
        <taxon>Agaricomycotina</taxon>
        <taxon>Agaricomycetes</taxon>
        <taxon>Agaricomycetidae</taxon>
        <taxon>Jaapiales</taxon>
        <taxon>Jaapiaceae</taxon>
        <taxon>Jaapia</taxon>
    </lineage>
</organism>
<evidence type="ECO:0000313" key="2">
    <source>
        <dbReference type="EMBL" id="KDQ57946.1"/>
    </source>
</evidence>
<evidence type="ECO:0000313" key="3">
    <source>
        <dbReference type="Proteomes" id="UP000027265"/>
    </source>
</evidence>
<dbReference type="SUPFAM" id="SSF54695">
    <property type="entry name" value="POZ domain"/>
    <property type="match status" value="1"/>
</dbReference>
<feature type="domain" description="BTB" evidence="1">
    <location>
        <begin position="138"/>
        <end position="203"/>
    </location>
</feature>
<evidence type="ECO:0000259" key="1">
    <source>
        <dbReference type="PROSITE" id="PS50097"/>
    </source>
</evidence>
<gene>
    <name evidence="2" type="ORF">JAAARDRAFT_206724</name>
</gene>
<dbReference type="OrthoDB" id="3209029at2759"/>